<dbReference type="Pfam" id="PF03610">
    <property type="entry name" value="EIIA-man"/>
    <property type="match status" value="1"/>
</dbReference>
<dbReference type="GO" id="GO:0016740">
    <property type="term" value="F:transferase activity"/>
    <property type="evidence" value="ECO:0007669"/>
    <property type="project" value="UniProtKB-KW"/>
</dbReference>
<dbReference type="RefSeq" id="WP_272470165.1">
    <property type="nucleotide sequence ID" value="NZ_JAMRYU010000005.1"/>
</dbReference>
<feature type="domain" description="PTS EIIA type-4" evidence="6">
    <location>
        <begin position="596"/>
        <end position="718"/>
    </location>
</feature>
<keyword evidence="1" id="KW-0808">Transferase</keyword>
<protein>
    <submittedName>
        <fullName evidence="8">Sigma 54-interacting transcriptional regulator</fullName>
    </submittedName>
</protein>
<accession>A0A9X3XK69</accession>
<dbReference type="PANTHER" id="PTHR32071:SF38">
    <property type="entry name" value="PSP OPERON TRANSCRIPTIONAL ACTIVATOR"/>
    <property type="match status" value="1"/>
</dbReference>
<organism evidence="8 9">
    <name type="scientific">Clostridium tertium</name>
    <dbReference type="NCBI Taxonomy" id="1559"/>
    <lineage>
        <taxon>Bacteria</taxon>
        <taxon>Bacillati</taxon>
        <taxon>Bacillota</taxon>
        <taxon>Clostridia</taxon>
        <taxon>Eubacteriales</taxon>
        <taxon>Clostridiaceae</taxon>
        <taxon>Clostridium</taxon>
    </lineage>
</organism>
<comment type="caution">
    <text evidence="8">The sequence shown here is derived from an EMBL/GenBank/DDBJ whole genome shotgun (WGS) entry which is preliminary data.</text>
</comment>
<evidence type="ECO:0000256" key="2">
    <source>
        <dbReference type="ARBA" id="ARBA00022741"/>
    </source>
</evidence>
<dbReference type="PROSITE" id="PS51372">
    <property type="entry name" value="PRD_2"/>
    <property type="match status" value="1"/>
</dbReference>
<dbReference type="InterPro" id="IPR003593">
    <property type="entry name" value="AAA+_ATPase"/>
</dbReference>
<dbReference type="CDD" id="cd00211">
    <property type="entry name" value="PTS_IIA_fru"/>
    <property type="match status" value="1"/>
</dbReference>
<keyword evidence="3" id="KW-0067">ATP-binding</keyword>
<keyword evidence="2" id="KW-0547">Nucleotide-binding</keyword>
<dbReference type="InterPro" id="IPR011608">
    <property type="entry name" value="PRD"/>
</dbReference>
<dbReference type="GO" id="GO:0005524">
    <property type="term" value="F:ATP binding"/>
    <property type="evidence" value="ECO:0007669"/>
    <property type="project" value="UniProtKB-KW"/>
</dbReference>
<dbReference type="PROSITE" id="PS50045">
    <property type="entry name" value="SIGMA54_INTERACT_4"/>
    <property type="match status" value="1"/>
</dbReference>
<dbReference type="EMBL" id="JAMRYU010000005">
    <property type="protein sequence ID" value="MDC4239851.1"/>
    <property type="molecule type" value="Genomic_DNA"/>
</dbReference>
<dbReference type="CDD" id="cd00009">
    <property type="entry name" value="AAA"/>
    <property type="match status" value="1"/>
</dbReference>
<feature type="domain" description="PRD" evidence="7">
    <location>
        <begin position="489"/>
        <end position="593"/>
    </location>
</feature>
<dbReference type="SUPFAM" id="SSF53062">
    <property type="entry name" value="PTS system fructose IIA component-like"/>
    <property type="match status" value="1"/>
</dbReference>
<dbReference type="Pfam" id="PF00158">
    <property type="entry name" value="Sigma54_activat"/>
    <property type="match status" value="1"/>
</dbReference>
<dbReference type="Gene3D" id="3.40.50.300">
    <property type="entry name" value="P-loop containing nucleotide triphosphate hydrolases"/>
    <property type="match status" value="1"/>
</dbReference>
<evidence type="ECO:0000256" key="3">
    <source>
        <dbReference type="ARBA" id="ARBA00022840"/>
    </source>
</evidence>
<dbReference type="InterPro" id="IPR004701">
    <property type="entry name" value="PTS_EIIA_man-typ"/>
</dbReference>
<dbReference type="InterPro" id="IPR016152">
    <property type="entry name" value="PTrfase/Anion_transptr"/>
</dbReference>
<reference evidence="8" key="1">
    <citation type="submission" date="2022-05" db="EMBL/GenBank/DDBJ databases">
        <title>Draft genome sequence of Clostridium tertium strain CP3 isolated from Peru.</title>
        <authorList>
            <person name="Hurtado R."/>
            <person name="Lima L."/>
            <person name="Sousa T."/>
            <person name="Jaiswal A.K."/>
            <person name="Tiwari S."/>
            <person name="Maturrano L."/>
            <person name="Brenig B."/>
            <person name="Azevedo V."/>
        </authorList>
    </citation>
    <scope>NUCLEOTIDE SEQUENCE</scope>
    <source>
        <strain evidence="8">CP3</strain>
    </source>
</reference>
<evidence type="ECO:0000259" key="7">
    <source>
        <dbReference type="PROSITE" id="PS51372"/>
    </source>
</evidence>
<feature type="domain" description="Sigma-54 factor interaction" evidence="4">
    <location>
        <begin position="132"/>
        <end position="366"/>
    </location>
</feature>
<evidence type="ECO:0000256" key="1">
    <source>
        <dbReference type="ARBA" id="ARBA00022679"/>
    </source>
</evidence>
<dbReference type="SMART" id="SM00382">
    <property type="entry name" value="AAA"/>
    <property type="match status" value="1"/>
</dbReference>
<dbReference type="SUPFAM" id="SSF55804">
    <property type="entry name" value="Phoshotransferase/anion transport protein"/>
    <property type="match status" value="1"/>
</dbReference>
<dbReference type="Gene3D" id="1.10.1790.10">
    <property type="entry name" value="PRD domain"/>
    <property type="match status" value="1"/>
</dbReference>
<dbReference type="PROSITE" id="PS51094">
    <property type="entry name" value="PTS_EIIA_TYPE_2"/>
    <property type="match status" value="1"/>
</dbReference>
<dbReference type="Proteomes" id="UP001141183">
    <property type="component" value="Unassembled WGS sequence"/>
</dbReference>
<dbReference type="SUPFAM" id="SSF52540">
    <property type="entry name" value="P-loop containing nucleoside triphosphate hydrolases"/>
    <property type="match status" value="1"/>
</dbReference>
<dbReference type="PROSITE" id="PS51096">
    <property type="entry name" value="PTS_EIIA_TYPE_4"/>
    <property type="match status" value="1"/>
</dbReference>
<dbReference type="Gene3D" id="3.40.50.510">
    <property type="entry name" value="Phosphotransferase system, mannose-type IIA component"/>
    <property type="match status" value="1"/>
</dbReference>
<dbReference type="AlphaFoldDB" id="A0A9X3XK69"/>
<dbReference type="Gene3D" id="1.10.10.60">
    <property type="entry name" value="Homeodomain-like"/>
    <property type="match status" value="1"/>
</dbReference>
<sequence>MNTEKMIAEVLREENKKNPLTDEEIAKKLNILREIVTEYRKKNNIANSRNRRLEYVKTDALEILKKDKKISDRALAEALKEKGYKVERYAASNIKKELISNMQEDDYINAIKDKKTEDIKDFHEQKDFFKEVVGYNGSLRVQVEQAKAAVSYPPHGLHVLILGPSGVGKSYLADAMYEFAKSTSNFSEEAKYIIFNCADYADNPQLLLSQLFGSVKGAYTGATENKMGIVEACDGGILFLDEIHRLPSEGQEILFSILDKGIFRRLGESETVRKSNVMIIAATTENVESSLLLTFRRRIPMVIEIPAIKDRPFEERFELINKAFFEESHRIKKDMLISKNVISELMKYECQGNIGQLKSDIQVACAISFLEHKLKEDKRLYIDERYLPDYIKEQSRRINIDDSDIEKFIIEDIYISHKGEKRIEEDTRYNKKNTNIYKFIEKRQSELKFVGYSDEEISKILSQQVELELIRGAKAINYNVVNTDELMNLVGVKSLETVKMMIKLAKKELTGLQSDIIYPLAVHLNSTYERIRNGKEIINPKLSIIKTRYEKEYNVAKKMCEIVRERLNIDVPEDEIGFITMYLKNYTRYLKTEEGKVAVIVMTHGRVASAMAEVANKFLGVDHAVGLDMDFRDSPDIMLEKAIRLVKENDQGKGCIILVDMGSLVTFGDIITAKTGIETRVIGRVDTLMVLEAVRKSALTDQSLEEIMHDLESDSKGFGSSQYNIENSNLSKVIVTLCITGKGSALKIKEYVENKIDLKGKDIEIIPIGFMDEDINSSLSRISKNKNIEAIVGTINPEFRNIPFISLEELMKGSGVKKLNNIISNKEENKLSEIIDKNVVFVNENYKYKDEALDDMVRKLIDGGYVKEEFLLSVFKREMLGDTYLKGGIAIPHGASEFVTKPTILITKLAKKIVWSENYEVDLIFLIALKDDSKKYFEQLYKIIMEESVLNKIKSSTSKEEILEILL</sequence>
<dbReference type="InterPro" id="IPR036662">
    <property type="entry name" value="PTS_EIIA_man-typ_sf"/>
</dbReference>
<dbReference type="InterPro" id="IPR002178">
    <property type="entry name" value="PTS_EIIA_type-2_dom"/>
</dbReference>
<dbReference type="Gene3D" id="3.40.930.10">
    <property type="entry name" value="Mannitol-specific EII, Chain A"/>
    <property type="match status" value="1"/>
</dbReference>
<evidence type="ECO:0000313" key="9">
    <source>
        <dbReference type="Proteomes" id="UP001141183"/>
    </source>
</evidence>
<keyword evidence="9" id="KW-1185">Reference proteome</keyword>
<name>A0A9X3XK69_9CLOT</name>
<evidence type="ECO:0000259" key="6">
    <source>
        <dbReference type="PROSITE" id="PS51096"/>
    </source>
</evidence>
<gene>
    <name evidence="8" type="ORF">NE398_06700</name>
</gene>
<dbReference type="Pfam" id="PF00359">
    <property type="entry name" value="PTS_EIIA_2"/>
    <property type="match status" value="1"/>
</dbReference>
<evidence type="ECO:0000259" key="4">
    <source>
        <dbReference type="PROSITE" id="PS50045"/>
    </source>
</evidence>
<dbReference type="GO" id="GO:0009401">
    <property type="term" value="P:phosphoenolpyruvate-dependent sugar phosphotransferase system"/>
    <property type="evidence" value="ECO:0007669"/>
    <property type="project" value="InterPro"/>
</dbReference>
<dbReference type="InterPro" id="IPR036634">
    <property type="entry name" value="PRD_sf"/>
</dbReference>
<dbReference type="SUPFAM" id="SSF63520">
    <property type="entry name" value="PTS-regulatory domain, PRD"/>
    <property type="match status" value="1"/>
</dbReference>
<dbReference type="Pfam" id="PF00874">
    <property type="entry name" value="PRD"/>
    <property type="match status" value="1"/>
</dbReference>
<evidence type="ECO:0000313" key="8">
    <source>
        <dbReference type="EMBL" id="MDC4239851.1"/>
    </source>
</evidence>
<dbReference type="InterPro" id="IPR027417">
    <property type="entry name" value="P-loop_NTPase"/>
</dbReference>
<proteinExistence type="predicted"/>
<feature type="domain" description="PTS EIIA type-2" evidence="5">
    <location>
        <begin position="833"/>
        <end position="967"/>
    </location>
</feature>
<evidence type="ECO:0000259" key="5">
    <source>
        <dbReference type="PROSITE" id="PS51094"/>
    </source>
</evidence>
<dbReference type="InterPro" id="IPR002078">
    <property type="entry name" value="Sigma_54_int"/>
</dbReference>
<dbReference type="PANTHER" id="PTHR32071">
    <property type="entry name" value="TRANSCRIPTIONAL REGULATORY PROTEIN"/>
    <property type="match status" value="1"/>
</dbReference>
<dbReference type="GO" id="GO:0016020">
    <property type="term" value="C:membrane"/>
    <property type="evidence" value="ECO:0007669"/>
    <property type="project" value="InterPro"/>
</dbReference>
<dbReference type="GO" id="GO:0006355">
    <property type="term" value="P:regulation of DNA-templated transcription"/>
    <property type="evidence" value="ECO:0007669"/>
    <property type="project" value="InterPro"/>
</dbReference>